<comment type="caution">
    <text evidence="2">The sequence shown here is derived from an EMBL/GenBank/DDBJ whole genome shotgun (WGS) entry which is preliminary data.</text>
</comment>
<feature type="compositionally biased region" description="Basic and acidic residues" evidence="1">
    <location>
        <begin position="385"/>
        <end position="399"/>
    </location>
</feature>
<gene>
    <name evidence="2" type="ORF">SYV04_12005</name>
</gene>
<organism evidence="2 3">
    <name type="scientific">Hyalangium rubrum</name>
    <dbReference type="NCBI Taxonomy" id="3103134"/>
    <lineage>
        <taxon>Bacteria</taxon>
        <taxon>Pseudomonadati</taxon>
        <taxon>Myxococcota</taxon>
        <taxon>Myxococcia</taxon>
        <taxon>Myxococcales</taxon>
        <taxon>Cystobacterineae</taxon>
        <taxon>Archangiaceae</taxon>
        <taxon>Hyalangium</taxon>
    </lineage>
</organism>
<feature type="region of interest" description="Disordered" evidence="1">
    <location>
        <begin position="385"/>
        <end position="406"/>
    </location>
</feature>
<sequence length="406" mass="43998">MSRSVSGTAWQPDATPHAGVHASVGGWDLMFHGLLFGGYDWQEGPRGGDAILGTGWLMLMADRELGAGRFGARVMLSPEPFTAQRDGGYPLLLQTGETYQGERLRDRQHPHDLFMEMALTYTHALSEDWGFQLYAAPSGEPALGPVAFPHRMSASSDPLAALSHHWQDSSHIAFGVLTAGLLTPTAKLEASWFNGREPDEHRRDFDLRRLDSYSVRLSVNPNPRVSAQVSYGFMPSHDVLHTDEPLHRLTASAMYHQPLSGGGSWATTAVFGRNVEGEHGATNAFLLESNLDLDGRNVLFGRTEYIQKTGHDLVLSEPFEEQTFGVATLALGYLRNLGPLGPVLPGVGVRAAVNFVPEALQPTYGSRTPVGGMVFLRLSAAPLGHEGHAGHEGHGRSSDAHGPMAR</sequence>
<evidence type="ECO:0008006" key="4">
    <source>
        <dbReference type="Google" id="ProtNLM"/>
    </source>
</evidence>
<proteinExistence type="predicted"/>
<reference evidence="2 3" key="1">
    <citation type="submission" date="2023-12" db="EMBL/GenBank/DDBJ databases">
        <title>the genome sequence of Hyalangium sp. s54d21.</title>
        <authorList>
            <person name="Zhang X."/>
        </authorList>
    </citation>
    <scope>NUCLEOTIDE SEQUENCE [LARGE SCALE GENOMIC DNA]</scope>
    <source>
        <strain evidence="3">s54d21</strain>
    </source>
</reference>
<keyword evidence="3" id="KW-1185">Reference proteome</keyword>
<dbReference type="Proteomes" id="UP001291309">
    <property type="component" value="Unassembled WGS sequence"/>
</dbReference>
<name>A0ABU5H0Y8_9BACT</name>
<evidence type="ECO:0000313" key="3">
    <source>
        <dbReference type="Proteomes" id="UP001291309"/>
    </source>
</evidence>
<dbReference type="EMBL" id="JAXIVS010000003">
    <property type="protein sequence ID" value="MDY7227123.1"/>
    <property type="molecule type" value="Genomic_DNA"/>
</dbReference>
<evidence type="ECO:0000256" key="1">
    <source>
        <dbReference type="SAM" id="MobiDB-lite"/>
    </source>
</evidence>
<protein>
    <recommendedName>
        <fullName evidence="4">Porin</fullName>
    </recommendedName>
</protein>
<dbReference type="RefSeq" id="WP_321545838.1">
    <property type="nucleotide sequence ID" value="NZ_JAXIVS010000003.1"/>
</dbReference>
<accession>A0ABU5H0Y8</accession>
<evidence type="ECO:0000313" key="2">
    <source>
        <dbReference type="EMBL" id="MDY7227123.1"/>
    </source>
</evidence>